<dbReference type="RefSeq" id="WP_136552283.1">
    <property type="nucleotide sequence ID" value="NZ_STGJ01000006.1"/>
</dbReference>
<dbReference type="Pfam" id="PF13609">
    <property type="entry name" value="Porin_4"/>
    <property type="match status" value="1"/>
</dbReference>
<dbReference type="CDD" id="cd00342">
    <property type="entry name" value="gram_neg_porins"/>
    <property type="match status" value="1"/>
</dbReference>
<dbReference type="Gene3D" id="2.40.160.10">
    <property type="entry name" value="Porin"/>
    <property type="match status" value="1"/>
</dbReference>
<dbReference type="PRINTS" id="PR00182">
    <property type="entry name" value="ECOLNEIPORIN"/>
</dbReference>
<dbReference type="PRINTS" id="PR00184">
    <property type="entry name" value="NEISSPPORIN"/>
</dbReference>
<evidence type="ECO:0000256" key="6">
    <source>
        <dbReference type="ARBA" id="ARBA00022729"/>
    </source>
</evidence>
<keyword evidence="9" id="KW-0472">Membrane</keyword>
<dbReference type="InterPro" id="IPR023614">
    <property type="entry name" value="Porin_dom_sf"/>
</dbReference>
<comment type="subunit">
    <text evidence="2">Homotrimer.</text>
</comment>
<evidence type="ECO:0000256" key="10">
    <source>
        <dbReference type="ARBA" id="ARBA00023237"/>
    </source>
</evidence>
<dbReference type="GO" id="GO:0034220">
    <property type="term" value="P:monoatomic ion transmembrane transport"/>
    <property type="evidence" value="ECO:0007669"/>
    <property type="project" value="InterPro"/>
</dbReference>
<keyword evidence="4" id="KW-1134">Transmembrane beta strand</keyword>
<evidence type="ECO:0000256" key="2">
    <source>
        <dbReference type="ARBA" id="ARBA00011233"/>
    </source>
</evidence>
<feature type="chain" id="PRO_5020560277" evidence="11">
    <location>
        <begin position="21"/>
        <end position="354"/>
    </location>
</feature>
<keyword evidence="7" id="KW-0406">Ion transport</keyword>
<keyword evidence="8" id="KW-0626">Porin</keyword>
<feature type="domain" description="Porin" evidence="12">
    <location>
        <begin position="7"/>
        <end position="324"/>
    </location>
</feature>
<evidence type="ECO:0000256" key="9">
    <source>
        <dbReference type="ARBA" id="ARBA00023136"/>
    </source>
</evidence>
<keyword evidence="3" id="KW-0813">Transport</keyword>
<dbReference type="GO" id="GO:0046930">
    <property type="term" value="C:pore complex"/>
    <property type="evidence" value="ECO:0007669"/>
    <property type="project" value="UniProtKB-KW"/>
</dbReference>
<dbReference type="InterPro" id="IPR033900">
    <property type="entry name" value="Gram_neg_porin_domain"/>
</dbReference>
<dbReference type="PANTHER" id="PTHR34501:SF9">
    <property type="entry name" value="MAJOR OUTER MEMBRANE PROTEIN P.IA"/>
    <property type="match status" value="1"/>
</dbReference>
<evidence type="ECO:0000256" key="7">
    <source>
        <dbReference type="ARBA" id="ARBA00023065"/>
    </source>
</evidence>
<comment type="caution">
    <text evidence="13">The sequence shown here is derived from an EMBL/GenBank/DDBJ whole genome shotgun (WGS) entry which is preliminary data.</text>
</comment>
<feature type="signal peptide" evidence="11">
    <location>
        <begin position="1"/>
        <end position="20"/>
    </location>
</feature>
<dbReference type="GO" id="GO:0009279">
    <property type="term" value="C:cell outer membrane"/>
    <property type="evidence" value="ECO:0007669"/>
    <property type="project" value="UniProtKB-SubCell"/>
</dbReference>
<name>A0A4T0UX70_9NEIS</name>
<accession>A0A4T0UX70</accession>
<dbReference type="AlphaFoldDB" id="A0A4T0UX70"/>
<protein>
    <submittedName>
        <fullName evidence="13">Porin</fullName>
    </submittedName>
</protein>
<dbReference type="Proteomes" id="UP000308891">
    <property type="component" value="Unassembled WGS sequence"/>
</dbReference>
<evidence type="ECO:0000259" key="12">
    <source>
        <dbReference type="Pfam" id="PF13609"/>
    </source>
</evidence>
<dbReference type="InterPro" id="IPR050298">
    <property type="entry name" value="Gram-neg_bact_OMP"/>
</dbReference>
<dbReference type="PANTHER" id="PTHR34501">
    <property type="entry name" value="PROTEIN YDDL-RELATED"/>
    <property type="match status" value="1"/>
</dbReference>
<organism evidence="13 14">
    <name type="scientific">Crenobacter intestini</name>
    <dbReference type="NCBI Taxonomy" id="2563443"/>
    <lineage>
        <taxon>Bacteria</taxon>
        <taxon>Pseudomonadati</taxon>
        <taxon>Pseudomonadota</taxon>
        <taxon>Betaproteobacteria</taxon>
        <taxon>Neisseriales</taxon>
        <taxon>Neisseriaceae</taxon>
        <taxon>Crenobacter</taxon>
    </lineage>
</organism>
<evidence type="ECO:0000256" key="3">
    <source>
        <dbReference type="ARBA" id="ARBA00022448"/>
    </source>
</evidence>
<evidence type="ECO:0000256" key="5">
    <source>
        <dbReference type="ARBA" id="ARBA00022692"/>
    </source>
</evidence>
<dbReference type="InterPro" id="IPR001702">
    <property type="entry name" value="Porin_Gram-ve"/>
</dbReference>
<evidence type="ECO:0000256" key="1">
    <source>
        <dbReference type="ARBA" id="ARBA00004571"/>
    </source>
</evidence>
<dbReference type="EMBL" id="STGJ01000006">
    <property type="protein sequence ID" value="TIC83720.1"/>
    <property type="molecule type" value="Genomic_DNA"/>
</dbReference>
<dbReference type="InterPro" id="IPR002299">
    <property type="entry name" value="Porin_Neis"/>
</dbReference>
<dbReference type="SUPFAM" id="SSF56935">
    <property type="entry name" value="Porins"/>
    <property type="match status" value="1"/>
</dbReference>
<dbReference type="GO" id="GO:0015288">
    <property type="term" value="F:porin activity"/>
    <property type="evidence" value="ECO:0007669"/>
    <property type="project" value="UniProtKB-KW"/>
</dbReference>
<keyword evidence="14" id="KW-1185">Reference proteome</keyword>
<comment type="subcellular location">
    <subcellularLocation>
        <location evidence="1">Cell outer membrane</location>
        <topology evidence="1">Multi-pass membrane protein</topology>
    </subcellularLocation>
</comment>
<reference evidence="13 14" key="1">
    <citation type="submission" date="2019-04" db="EMBL/GenBank/DDBJ databases">
        <title>Crenobacter sp. nov.</title>
        <authorList>
            <person name="Shi S."/>
        </authorList>
    </citation>
    <scope>NUCLEOTIDE SEQUENCE [LARGE SCALE GENOMIC DNA]</scope>
    <source>
        <strain evidence="13 14">GY 70310</strain>
    </source>
</reference>
<keyword evidence="5" id="KW-0812">Transmembrane</keyword>
<keyword evidence="6 11" id="KW-0732">Signal</keyword>
<gene>
    <name evidence="13" type="ORF">E5K04_06790</name>
</gene>
<sequence length="354" mass="37823">MQKKTLAVALAALFALPAVAQAEVTIYGFMAASVESAKATGNGDAAKEYKRTTRVNSDNSRIGFKGSEDLGNGLKAVWQVENSLSNYDNGAGNVWAGRNSFVGLSDATLGTIVLGRFDSAYKRLTDTGQDLMVNTSAGNQGAKNIFSRGEDRYTNSISYTSQNWNGLVASASYKADEADGNNNRWSVAAQYTLEGLKVGLGYDQQKNVAAADTTFAAVKDLKKNEFYKLSASYKIADTLLIAGYEWARGDAKVGSDLKQDDWTVGVQQNFGKASVRLSYSALGKLDGAPSADDYKASQWVLGGTYSLSKTVLAYAYATKIDNKAKANVKFQVNQLDNGAGNDPQAIGAGLRVNF</sequence>
<keyword evidence="10" id="KW-0998">Cell outer membrane</keyword>
<evidence type="ECO:0000313" key="13">
    <source>
        <dbReference type="EMBL" id="TIC83720.1"/>
    </source>
</evidence>
<evidence type="ECO:0000256" key="8">
    <source>
        <dbReference type="ARBA" id="ARBA00023114"/>
    </source>
</evidence>
<dbReference type="OrthoDB" id="5289162at2"/>
<evidence type="ECO:0000256" key="4">
    <source>
        <dbReference type="ARBA" id="ARBA00022452"/>
    </source>
</evidence>
<proteinExistence type="predicted"/>
<evidence type="ECO:0000313" key="14">
    <source>
        <dbReference type="Proteomes" id="UP000308891"/>
    </source>
</evidence>
<evidence type="ECO:0000256" key="11">
    <source>
        <dbReference type="SAM" id="SignalP"/>
    </source>
</evidence>